<accession>A0A2P7MT91</accession>
<dbReference type="GO" id="GO:0051536">
    <property type="term" value="F:iron-sulfur cluster binding"/>
    <property type="evidence" value="ECO:0007669"/>
    <property type="project" value="UniProtKB-KW"/>
</dbReference>
<dbReference type="InterPro" id="IPR058240">
    <property type="entry name" value="rSAM_sf"/>
</dbReference>
<dbReference type="PROSITE" id="PS51918">
    <property type="entry name" value="RADICAL_SAM"/>
    <property type="match status" value="1"/>
</dbReference>
<dbReference type="InterPro" id="IPR023867">
    <property type="entry name" value="Sulphatase_maturase_rSAM"/>
</dbReference>
<evidence type="ECO:0000259" key="5">
    <source>
        <dbReference type="PROSITE" id="PS51918"/>
    </source>
</evidence>
<evidence type="ECO:0000256" key="2">
    <source>
        <dbReference type="ARBA" id="ARBA00022723"/>
    </source>
</evidence>
<name>A0A2P7MT91_9CYAN</name>
<dbReference type="RefSeq" id="WP_106632711.1">
    <property type="nucleotide sequence ID" value="NZ_PXXO01000012.1"/>
</dbReference>
<dbReference type="SFLD" id="SFLDG01072">
    <property type="entry name" value="dehydrogenase_like"/>
    <property type="match status" value="1"/>
</dbReference>
<dbReference type="InterPro" id="IPR026357">
    <property type="entry name" value="rSAM_SPASM_GrrM_OscB"/>
</dbReference>
<gene>
    <name evidence="6" type="ORF">C7K55_10680</name>
</gene>
<dbReference type="AlphaFoldDB" id="A0A2P7MT91"/>
<keyword evidence="3" id="KW-0408">Iron</keyword>
<dbReference type="InterPro" id="IPR007197">
    <property type="entry name" value="rSAM"/>
</dbReference>
<keyword evidence="4" id="KW-0411">Iron-sulfur</keyword>
<reference evidence="6 7" key="1">
    <citation type="journal article" date="2018" name="Environ. Microbiol.">
        <title>Ecological and genomic features of two widespread freshwater picocyanobacteria.</title>
        <authorList>
            <person name="Cabello-Yeves P.J."/>
            <person name="Picazo A."/>
            <person name="Camacho A."/>
            <person name="Callieri C."/>
            <person name="Rosselli R."/>
            <person name="Roda-Garcia J.J."/>
            <person name="Coutinho F.H."/>
            <person name="Rodriguez-Valera F."/>
        </authorList>
    </citation>
    <scope>NUCLEOTIDE SEQUENCE [LARGE SCALE GENOMIC DNA]</scope>
    <source>
        <strain evidence="6 7">Tous</strain>
    </source>
</reference>
<dbReference type="Proteomes" id="UP000243002">
    <property type="component" value="Unassembled WGS sequence"/>
</dbReference>
<dbReference type="SFLD" id="SFLDG01067">
    <property type="entry name" value="SPASM/twitch_domain_containing"/>
    <property type="match status" value="1"/>
</dbReference>
<keyword evidence="7" id="KW-1185">Reference proteome</keyword>
<dbReference type="Gene3D" id="3.20.20.70">
    <property type="entry name" value="Aldolase class I"/>
    <property type="match status" value="1"/>
</dbReference>
<evidence type="ECO:0000313" key="7">
    <source>
        <dbReference type="Proteomes" id="UP000243002"/>
    </source>
</evidence>
<dbReference type="GO" id="GO:0046872">
    <property type="term" value="F:metal ion binding"/>
    <property type="evidence" value="ECO:0007669"/>
    <property type="project" value="UniProtKB-KW"/>
</dbReference>
<dbReference type="GO" id="GO:0016491">
    <property type="term" value="F:oxidoreductase activity"/>
    <property type="evidence" value="ECO:0007669"/>
    <property type="project" value="InterPro"/>
</dbReference>
<dbReference type="EMBL" id="PXXO01000012">
    <property type="protein sequence ID" value="PSJ04458.1"/>
    <property type="molecule type" value="Genomic_DNA"/>
</dbReference>
<evidence type="ECO:0000256" key="4">
    <source>
        <dbReference type="ARBA" id="ARBA00023014"/>
    </source>
</evidence>
<dbReference type="SFLD" id="SFLDG01386">
    <property type="entry name" value="main_SPASM_domain-containing"/>
    <property type="match status" value="1"/>
</dbReference>
<dbReference type="OrthoDB" id="9808591at2"/>
<sequence length="384" mass="42909">MESQAYGPVRLLVVQPTPYCNLDCDYCYLPDRGDRTQLSLELLEVAVERVLDSPYFEGQFTLLWHAGEPLMAPIAFYDQASARLRQLLERRGLPAGTIVQSLQTNATVINGAWCDCFERNDIHVGVSMDGPAFLHDAHRVTRTGLPTHGAVMRGIDWLVRRQIAFQVICVLTADALDHADGLFDFFLEHGITDVGFNMEETEGENAASSLKAPRAEQRYRVFLERFWQRCMEQPGSLRLREFDGIVSLACSNARMAQTDMNAPFAIVNVDARGNVSTFDPELLSVPTAEYGDFAFGHVLHDSLEAIAATDKLQRVLQEIHSGVERCRQECEYFGLCGGGAGSNKYWEHRSFDCTETQACRYRIKLVADVVLQGMEADLQLAGEG</sequence>
<dbReference type="PANTHER" id="PTHR43273:SF8">
    <property type="entry name" value="RADICAL SAM DOMAIN PROTEIN"/>
    <property type="match status" value="1"/>
</dbReference>
<dbReference type="SUPFAM" id="SSF102114">
    <property type="entry name" value="Radical SAM enzymes"/>
    <property type="match status" value="1"/>
</dbReference>
<keyword evidence="1" id="KW-0949">S-adenosyl-L-methionine</keyword>
<evidence type="ECO:0000313" key="6">
    <source>
        <dbReference type="EMBL" id="PSJ04458.1"/>
    </source>
</evidence>
<proteinExistence type="predicted"/>
<dbReference type="InterPro" id="IPR013785">
    <property type="entry name" value="Aldolase_TIM"/>
</dbReference>
<feature type="domain" description="Radical SAM core" evidence="5">
    <location>
        <begin position="4"/>
        <end position="236"/>
    </location>
</feature>
<dbReference type="Pfam" id="PF04055">
    <property type="entry name" value="Radical_SAM"/>
    <property type="match status" value="1"/>
</dbReference>
<comment type="caution">
    <text evidence="6">The sequence shown here is derived from an EMBL/GenBank/DDBJ whole genome shotgun (WGS) entry which is preliminary data.</text>
</comment>
<protein>
    <submittedName>
        <fullName evidence="6">GRRM system radical SAM/SPASM domain protein</fullName>
    </submittedName>
</protein>
<keyword evidence="2" id="KW-0479">Metal-binding</keyword>
<evidence type="ECO:0000256" key="1">
    <source>
        <dbReference type="ARBA" id="ARBA00022691"/>
    </source>
</evidence>
<dbReference type="PANTHER" id="PTHR43273">
    <property type="entry name" value="ANAEROBIC SULFATASE-MATURATING ENZYME HOMOLOG ASLB-RELATED"/>
    <property type="match status" value="1"/>
</dbReference>
<dbReference type="SFLD" id="SFLDS00029">
    <property type="entry name" value="Radical_SAM"/>
    <property type="match status" value="1"/>
</dbReference>
<organism evidence="6 7">
    <name type="scientific">Cyanobium usitatum str. Tous</name>
    <dbReference type="NCBI Taxonomy" id="2116684"/>
    <lineage>
        <taxon>Bacteria</taxon>
        <taxon>Bacillati</taxon>
        <taxon>Cyanobacteriota</taxon>
        <taxon>Cyanophyceae</taxon>
        <taxon>Synechococcales</taxon>
        <taxon>Prochlorococcaceae</taxon>
        <taxon>Cyanobium</taxon>
    </lineage>
</organism>
<dbReference type="CDD" id="cd01335">
    <property type="entry name" value="Radical_SAM"/>
    <property type="match status" value="1"/>
</dbReference>
<evidence type="ECO:0000256" key="3">
    <source>
        <dbReference type="ARBA" id="ARBA00023004"/>
    </source>
</evidence>
<dbReference type="NCBIfam" id="TIGR04261">
    <property type="entry name" value="rSAM_GlyRichRpt"/>
    <property type="match status" value="1"/>
</dbReference>